<reference evidence="1" key="1">
    <citation type="journal article" date="2022" name="Toxins">
        <title>Genomic Analysis of Sphingopyxis sp. USTB-05 for Biodegrading Cyanobacterial Hepatotoxins.</title>
        <authorList>
            <person name="Liu C."/>
            <person name="Xu Q."/>
            <person name="Zhao Z."/>
            <person name="Zhang H."/>
            <person name="Liu X."/>
            <person name="Yin C."/>
            <person name="Liu Y."/>
            <person name="Yan H."/>
        </authorList>
    </citation>
    <scope>NUCLEOTIDE SEQUENCE</scope>
    <source>
        <strain evidence="1">NBD5</strain>
    </source>
</reference>
<protein>
    <submittedName>
        <fullName evidence="1">Uncharacterized protein</fullName>
    </submittedName>
</protein>
<name>A0ABY4XCZ5_9SPHN</name>
<organism evidence="1 2">
    <name type="scientific">Sphingomonas morindae</name>
    <dbReference type="NCBI Taxonomy" id="1541170"/>
    <lineage>
        <taxon>Bacteria</taxon>
        <taxon>Pseudomonadati</taxon>
        <taxon>Pseudomonadota</taxon>
        <taxon>Alphaproteobacteria</taxon>
        <taxon>Sphingomonadales</taxon>
        <taxon>Sphingomonadaceae</taxon>
        <taxon>Sphingomonas</taxon>
    </lineage>
</organism>
<dbReference type="EMBL" id="CP084931">
    <property type="protein sequence ID" value="USI74837.1"/>
    <property type="molecule type" value="Genomic_DNA"/>
</dbReference>
<accession>A0ABY4XCZ5</accession>
<dbReference type="Proteomes" id="UP001056937">
    <property type="component" value="Chromosome 2"/>
</dbReference>
<gene>
    <name evidence="1" type="ORF">LHA26_19005</name>
</gene>
<evidence type="ECO:0000313" key="2">
    <source>
        <dbReference type="Proteomes" id="UP001056937"/>
    </source>
</evidence>
<evidence type="ECO:0000313" key="1">
    <source>
        <dbReference type="EMBL" id="USI74837.1"/>
    </source>
</evidence>
<proteinExistence type="predicted"/>
<sequence>MVAATALLAAGPPRFSFQAIEFEPAAARLPEARAWLARVAAPGTPMAEAVRAVRAAGAGCATRPAGAVRCRYARTVQDSSHANPPGAVLWTVWLQGDANGRVVQANLDRARRGL</sequence>
<dbReference type="RefSeq" id="WP_252168651.1">
    <property type="nucleotide sequence ID" value="NZ_CP084931.1"/>
</dbReference>
<keyword evidence="2" id="KW-1185">Reference proteome</keyword>